<dbReference type="EMBL" id="CM009291">
    <property type="protein sequence ID" value="RQO86898.1"/>
    <property type="molecule type" value="Genomic_DNA"/>
</dbReference>
<gene>
    <name evidence="2" type="ORF">POPTR_002G129232</name>
</gene>
<name>A0A3N7FZ39_POPTR</name>
<accession>A0A3N7FZ39</accession>
<dbReference type="InParanoid" id="A0A3N7FZ39"/>
<protein>
    <submittedName>
        <fullName evidence="2">Uncharacterized protein</fullName>
    </submittedName>
</protein>
<dbReference type="STRING" id="3694.A0A3N7FZ39"/>
<sequence length="67" mass="8271">MGEHCEEERHKNLYLWQGFFTSHHEWWDYRNNKKNSRSPDFKHRDTGEALRLNPNYPPRVNLQIQFA</sequence>
<evidence type="ECO:0000256" key="1">
    <source>
        <dbReference type="SAM" id="MobiDB-lite"/>
    </source>
</evidence>
<feature type="region of interest" description="Disordered" evidence="1">
    <location>
        <begin position="33"/>
        <end position="56"/>
    </location>
</feature>
<evidence type="ECO:0000313" key="2">
    <source>
        <dbReference type="EMBL" id="RQO86898.1"/>
    </source>
</evidence>
<evidence type="ECO:0000313" key="3">
    <source>
        <dbReference type="Proteomes" id="UP000006729"/>
    </source>
</evidence>
<dbReference type="Proteomes" id="UP000006729">
    <property type="component" value="Chromosome 2"/>
</dbReference>
<organism evidence="2 3">
    <name type="scientific">Populus trichocarpa</name>
    <name type="common">Western balsam poplar</name>
    <name type="synonym">Populus balsamifera subsp. trichocarpa</name>
    <dbReference type="NCBI Taxonomy" id="3694"/>
    <lineage>
        <taxon>Eukaryota</taxon>
        <taxon>Viridiplantae</taxon>
        <taxon>Streptophyta</taxon>
        <taxon>Embryophyta</taxon>
        <taxon>Tracheophyta</taxon>
        <taxon>Spermatophyta</taxon>
        <taxon>Magnoliopsida</taxon>
        <taxon>eudicotyledons</taxon>
        <taxon>Gunneridae</taxon>
        <taxon>Pentapetalae</taxon>
        <taxon>rosids</taxon>
        <taxon>fabids</taxon>
        <taxon>Malpighiales</taxon>
        <taxon>Salicaceae</taxon>
        <taxon>Saliceae</taxon>
        <taxon>Populus</taxon>
    </lineage>
</organism>
<proteinExistence type="predicted"/>
<keyword evidence="3" id="KW-1185">Reference proteome</keyword>
<reference evidence="2 3" key="1">
    <citation type="journal article" date="2006" name="Science">
        <title>The genome of black cottonwood, Populus trichocarpa (Torr. &amp; Gray).</title>
        <authorList>
            <person name="Tuskan G.A."/>
            <person name="Difazio S."/>
            <person name="Jansson S."/>
            <person name="Bohlmann J."/>
            <person name="Grigoriev I."/>
            <person name="Hellsten U."/>
            <person name="Putnam N."/>
            <person name="Ralph S."/>
            <person name="Rombauts S."/>
            <person name="Salamov A."/>
            <person name="Schein J."/>
            <person name="Sterck L."/>
            <person name="Aerts A."/>
            <person name="Bhalerao R.R."/>
            <person name="Bhalerao R.P."/>
            <person name="Blaudez D."/>
            <person name="Boerjan W."/>
            <person name="Brun A."/>
            <person name="Brunner A."/>
            <person name="Busov V."/>
            <person name="Campbell M."/>
            <person name="Carlson J."/>
            <person name="Chalot M."/>
            <person name="Chapman J."/>
            <person name="Chen G.L."/>
            <person name="Cooper D."/>
            <person name="Coutinho P.M."/>
            <person name="Couturier J."/>
            <person name="Covert S."/>
            <person name="Cronk Q."/>
            <person name="Cunningham R."/>
            <person name="Davis J."/>
            <person name="Degroeve S."/>
            <person name="Dejardin A."/>
            <person name="Depamphilis C."/>
            <person name="Detter J."/>
            <person name="Dirks B."/>
            <person name="Dubchak I."/>
            <person name="Duplessis S."/>
            <person name="Ehlting J."/>
            <person name="Ellis B."/>
            <person name="Gendler K."/>
            <person name="Goodstein D."/>
            <person name="Gribskov M."/>
            <person name="Grimwood J."/>
            <person name="Groover A."/>
            <person name="Gunter L."/>
            <person name="Hamberger B."/>
            <person name="Heinze B."/>
            <person name="Helariutta Y."/>
            <person name="Henrissat B."/>
            <person name="Holligan D."/>
            <person name="Holt R."/>
            <person name="Huang W."/>
            <person name="Islam-Faridi N."/>
            <person name="Jones S."/>
            <person name="Jones-Rhoades M."/>
            <person name="Jorgensen R."/>
            <person name="Joshi C."/>
            <person name="Kangasjarvi J."/>
            <person name="Karlsson J."/>
            <person name="Kelleher C."/>
            <person name="Kirkpatrick R."/>
            <person name="Kirst M."/>
            <person name="Kohler A."/>
            <person name="Kalluri U."/>
            <person name="Larimer F."/>
            <person name="Leebens-Mack J."/>
            <person name="Leple J.C."/>
            <person name="Locascio P."/>
            <person name="Lou Y."/>
            <person name="Lucas S."/>
            <person name="Martin F."/>
            <person name="Montanini B."/>
            <person name="Napoli C."/>
            <person name="Nelson D.R."/>
            <person name="Nelson C."/>
            <person name="Nieminen K."/>
            <person name="Nilsson O."/>
            <person name="Pereda V."/>
            <person name="Peter G."/>
            <person name="Philippe R."/>
            <person name="Pilate G."/>
            <person name="Poliakov A."/>
            <person name="Razumovskaya J."/>
            <person name="Richardson P."/>
            <person name="Rinaldi C."/>
            <person name="Ritland K."/>
            <person name="Rouze P."/>
            <person name="Ryaboy D."/>
            <person name="Schmutz J."/>
            <person name="Schrader J."/>
            <person name="Segerman B."/>
            <person name="Shin H."/>
            <person name="Siddiqui A."/>
            <person name="Sterky F."/>
            <person name="Terry A."/>
            <person name="Tsai C.J."/>
            <person name="Uberbacher E."/>
            <person name="Unneberg P."/>
            <person name="Vahala J."/>
            <person name="Wall K."/>
            <person name="Wessler S."/>
            <person name="Yang G."/>
            <person name="Yin T."/>
            <person name="Douglas C."/>
            <person name="Marra M."/>
            <person name="Sandberg G."/>
            <person name="Van de Peer Y."/>
            <person name="Rokhsar D."/>
        </authorList>
    </citation>
    <scope>NUCLEOTIDE SEQUENCE [LARGE SCALE GENOMIC DNA]</scope>
    <source>
        <strain evidence="3">cv. Nisqually</strain>
    </source>
</reference>
<dbReference type="AlphaFoldDB" id="A0A3N7FZ39"/>
<feature type="compositionally biased region" description="Basic and acidic residues" evidence="1">
    <location>
        <begin position="33"/>
        <end position="48"/>
    </location>
</feature>